<gene>
    <name evidence="1" type="ORF">MGAL_10B052816</name>
</gene>
<protein>
    <submittedName>
        <fullName evidence="1">Uncharacterized protein</fullName>
    </submittedName>
</protein>
<organism evidence="1 2">
    <name type="scientific">Mytilus galloprovincialis</name>
    <name type="common">Mediterranean mussel</name>
    <dbReference type="NCBI Taxonomy" id="29158"/>
    <lineage>
        <taxon>Eukaryota</taxon>
        <taxon>Metazoa</taxon>
        <taxon>Spiralia</taxon>
        <taxon>Lophotrochozoa</taxon>
        <taxon>Mollusca</taxon>
        <taxon>Bivalvia</taxon>
        <taxon>Autobranchia</taxon>
        <taxon>Pteriomorphia</taxon>
        <taxon>Mytilida</taxon>
        <taxon>Mytiloidea</taxon>
        <taxon>Mytilidae</taxon>
        <taxon>Mytilinae</taxon>
        <taxon>Mytilus</taxon>
    </lineage>
</organism>
<name>A0A8B6GA00_MYTGA</name>
<sequence length="66" mass="7570">KNVFDVILGDDQITADFTKVKIKNYFDRKLRNSQRAGTKLLKDIDSNNEHNKLLGECLNPEPVQLP</sequence>
<evidence type="ECO:0000313" key="2">
    <source>
        <dbReference type="Proteomes" id="UP000596742"/>
    </source>
</evidence>
<reference evidence="1" key="1">
    <citation type="submission" date="2018-11" db="EMBL/GenBank/DDBJ databases">
        <authorList>
            <person name="Alioto T."/>
            <person name="Alioto T."/>
        </authorList>
    </citation>
    <scope>NUCLEOTIDE SEQUENCE</scope>
</reference>
<dbReference type="AlphaFoldDB" id="A0A8B6GA00"/>
<accession>A0A8B6GA00</accession>
<dbReference type="Proteomes" id="UP000596742">
    <property type="component" value="Unassembled WGS sequence"/>
</dbReference>
<evidence type="ECO:0000313" key="1">
    <source>
        <dbReference type="EMBL" id="VDI60834.1"/>
    </source>
</evidence>
<comment type="caution">
    <text evidence="1">The sequence shown here is derived from an EMBL/GenBank/DDBJ whole genome shotgun (WGS) entry which is preliminary data.</text>
</comment>
<feature type="non-terminal residue" evidence="1">
    <location>
        <position position="66"/>
    </location>
</feature>
<feature type="non-terminal residue" evidence="1">
    <location>
        <position position="1"/>
    </location>
</feature>
<proteinExistence type="predicted"/>
<dbReference type="EMBL" id="UYJE01008072">
    <property type="protein sequence ID" value="VDI60834.1"/>
    <property type="molecule type" value="Genomic_DNA"/>
</dbReference>
<keyword evidence="2" id="KW-1185">Reference proteome</keyword>